<comment type="similarity">
    <text evidence="3">Belongs to the sterol desaturase family. SCS7 subfamily.</text>
</comment>
<dbReference type="SMART" id="SM01117">
    <property type="entry name" value="Cyt-b5"/>
    <property type="match status" value="1"/>
</dbReference>
<evidence type="ECO:0000256" key="9">
    <source>
        <dbReference type="ARBA" id="ARBA00022833"/>
    </source>
</evidence>
<keyword evidence="13 16" id="KW-0472">Membrane</keyword>
<feature type="compositionally biased region" description="Basic and acidic residues" evidence="15">
    <location>
        <begin position="19"/>
        <end position="32"/>
    </location>
</feature>
<dbReference type="OrthoDB" id="260519at2759"/>
<evidence type="ECO:0000256" key="7">
    <source>
        <dbReference type="ARBA" id="ARBA00022824"/>
    </source>
</evidence>
<dbReference type="Gene3D" id="3.10.120.10">
    <property type="entry name" value="Cytochrome b5-like heme/steroid binding domain"/>
    <property type="match status" value="1"/>
</dbReference>
<protein>
    <submittedName>
        <fullName evidence="18">Fatty acid 2-hydroxylase</fullName>
    </submittedName>
</protein>
<dbReference type="AlphaFoldDB" id="K8F210"/>
<evidence type="ECO:0000256" key="14">
    <source>
        <dbReference type="ARBA" id="ARBA00023160"/>
    </source>
</evidence>
<evidence type="ECO:0000256" key="5">
    <source>
        <dbReference type="ARBA" id="ARBA00022692"/>
    </source>
</evidence>
<dbReference type="KEGG" id="bpg:Bathy12g00660"/>
<evidence type="ECO:0000313" key="18">
    <source>
        <dbReference type="EMBL" id="CCO18830.1"/>
    </source>
</evidence>
<keyword evidence="4" id="KW-0444">Lipid biosynthesis</keyword>
<keyword evidence="19" id="KW-1185">Reference proteome</keyword>
<dbReference type="GeneID" id="19012662"/>
<keyword evidence="14" id="KW-0275">Fatty acid biosynthesis</keyword>
<feature type="transmembrane region" description="Helical" evidence="16">
    <location>
        <begin position="427"/>
        <end position="448"/>
    </location>
</feature>
<evidence type="ECO:0000256" key="10">
    <source>
        <dbReference type="ARBA" id="ARBA00022989"/>
    </source>
</evidence>
<dbReference type="SUPFAM" id="SSF55856">
    <property type="entry name" value="Cytochrome b5-like heme/steroid binding domain"/>
    <property type="match status" value="1"/>
</dbReference>
<dbReference type="Pfam" id="PF04116">
    <property type="entry name" value="FA_hydroxylase"/>
    <property type="match status" value="1"/>
</dbReference>
<evidence type="ECO:0000313" key="19">
    <source>
        <dbReference type="Proteomes" id="UP000198341"/>
    </source>
</evidence>
<evidence type="ECO:0000256" key="1">
    <source>
        <dbReference type="ARBA" id="ARBA00001947"/>
    </source>
</evidence>
<comment type="cofactor">
    <cofactor evidence="1">
        <name>Zn(2+)</name>
        <dbReference type="ChEBI" id="CHEBI:29105"/>
    </cofactor>
</comment>
<dbReference type="PROSITE" id="PS50255">
    <property type="entry name" value="CYTOCHROME_B5_2"/>
    <property type="match status" value="1"/>
</dbReference>
<keyword evidence="11" id="KW-0560">Oxidoreductase</keyword>
<accession>K8F210</accession>
<keyword evidence="12" id="KW-0443">Lipid metabolism</keyword>
<keyword evidence="5 16" id="KW-0812">Transmembrane</keyword>
<evidence type="ECO:0000256" key="15">
    <source>
        <dbReference type="SAM" id="MobiDB-lite"/>
    </source>
</evidence>
<dbReference type="GO" id="GO:0005506">
    <property type="term" value="F:iron ion binding"/>
    <property type="evidence" value="ECO:0007669"/>
    <property type="project" value="InterPro"/>
</dbReference>
<evidence type="ECO:0000256" key="12">
    <source>
        <dbReference type="ARBA" id="ARBA00023098"/>
    </source>
</evidence>
<feature type="region of interest" description="Disordered" evidence="15">
    <location>
        <begin position="185"/>
        <end position="217"/>
    </location>
</feature>
<evidence type="ECO:0000256" key="4">
    <source>
        <dbReference type="ARBA" id="ARBA00022516"/>
    </source>
</evidence>
<name>K8F210_9CHLO</name>
<keyword evidence="10 16" id="KW-1133">Transmembrane helix</keyword>
<evidence type="ECO:0000256" key="6">
    <source>
        <dbReference type="ARBA" id="ARBA00022723"/>
    </source>
</evidence>
<dbReference type="InterPro" id="IPR014430">
    <property type="entry name" value="Scs7"/>
</dbReference>
<dbReference type="STRING" id="41875.K8F210"/>
<keyword evidence="6" id="KW-0479">Metal-binding</keyword>
<dbReference type="PANTHER" id="PTHR12863">
    <property type="entry name" value="FATTY ACID HYDROXYLASE"/>
    <property type="match status" value="1"/>
</dbReference>
<organism evidence="18 19">
    <name type="scientific">Bathycoccus prasinos</name>
    <dbReference type="NCBI Taxonomy" id="41875"/>
    <lineage>
        <taxon>Eukaryota</taxon>
        <taxon>Viridiplantae</taxon>
        <taxon>Chlorophyta</taxon>
        <taxon>Mamiellophyceae</taxon>
        <taxon>Mamiellales</taxon>
        <taxon>Bathycoccaceae</taxon>
        <taxon>Bathycoccus</taxon>
    </lineage>
</organism>
<feature type="region of interest" description="Disordered" evidence="15">
    <location>
        <begin position="1"/>
        <end position="32"/>
    </location>
</feature>
<evidence type="ECO:0000256" key="8">
    <source>
        <dbReference type="ARBA" id="ARBA00022832"/>
    </source>
</evidence>
<dbReference type="Pfam" id="PF00173">
    <property type="entry name" value="Cyt-b5"/>
    <property type="match status" value="1"/>
</dbReference>
<dbReference type="InterPro" id="IPR001199">
    <property type="entry name" value="Cyt_B5-like_heme/steroid-bd"/>
</dbReference>
<dbReference type="RefSeq" id="XP_007509715.1">
    <property type="nucleotide sequence ID" value="XM_007509653.1"/>
</dbReference>
<proteinExistence type="inferred from homology"/>
<evidence type="ECO:0000256" key="16">
    <source>
        <dbReference type="SAM" id="Phobius"/>
    </source>
</evidence>
<evidence type="ECO:0000256" key="11">
    <source>
        <dbReference type="ARBA" id="ARBA00023002"/>
    </source>
</evidence>
<feature type="transmembrane region" description="Helical" evidence="16">
    <location>
        <begin position="365"/>
        <end position="385"/>
    </location>
</feature>
<reference evidence="18 19" key="1">
    <citation type="submission" date="2011-10" db="EMBL/GenBank/DDBJ databases">
        <authorList>
            <person name="Genoscope - CEA"/>
        </authorList>
    </citation>
    <scope>NUCLEOTIDE SEQUENCE [LARGE SCALE GENOMIC DNA]</scope>
    <source>
        <strain evidence="18 19">RCC 1105</strain>
    </source>
</reference>
<keyword evidence="8" id="KW-0276">Fatty acid metabolism</keyword>
<evidence type="ECO:0000256" key="13">
    <source>
        <dbReference type="ARBA" id="ARBA00023136"/>
    </source>
</evidence>
<feature type="domain" description="Cytochrome b5 heme-binding" evidence="17">
    <location>
        <begin position="73"/>
        <end position="115"/>
    </location>
</feature>
<sequence length="562" mass="63470">MRMMRQKEEEREEEEDHQEDEKKTTKKNEQQREEMYYEEKKLLLRYTREDVSKSSFFLIIVDGLVLNVEHFSHPGGNKALEQYKGKDATNAFRKEVAHGQNAEKMLNKLIVGKIVGDDDDDALLLKTTLRTTPLPSPKTRMENTRRNFRRKGRRIKGDEDIVSNNENTNWSSSCDSYNHHHHYERRNRSVSASSEEGTSSSSSMLHLGEGGENVRGSSSEDLCLERLSDGDGSEIGVVGGGLNACASFEDVNTAVYNSAGAARPSVVVVVSDDDDEDKEDKKNGVDEYGINFNKPLLQQVPFLKEKYFEWTHIPEPSRADGTQQRFFEADWMEALSVTAWYVVLLIWLPVIVWNVIKGAEQSSERAFSCVSQLAAFGFGLFAWGFKEYAMHRFLFHKEPPANSPFFITFHFLFHGCHHKHPMDALRLVFPPVLAGPIAFGFYSFYSLLCGSALAKLVIAGSLTGYVAYDMTHYACHHLASAASASASATTTNINNNENIFTRYARRVKRRHMTHHYESPDLIFGISQSTWDVVFGTSSSSSSSAAEAVANNDMMNRLNKKDR</sequence>
<dbReference type="GO" id="GO:0005789">
    <property type="term" value="C:endoplasmic reticulum membrane"/>
    <property type="evidence" value="ECO:0007669"/>
    <property type="project" value="UniProtKB-SubCell"/>
</dbReference>
<dbReference type="InterPro" id="IPR036400">
    <property type="entry name" value="Cyt_B5-like_heme/steroid_sf"/>
</dbReference>
<dbReference type="eggNOG" id="KOG0539">
    <property type="taxonomic scope" value="Eukaryota"/>
</dbReference>
<keyword evidence="9" id="KW-0862">Zinc</keyword>
<feature type="transmembrane region" description="Helical" evidence="16">
    <location>
        <begin position="334"/>
        <end position="353"/>
    </location>
</feature>
<evidence type="ECO:0000256" key="3">
    <source>
        <dbReference type="ARBA" id="ARBA00005747"/>
    </source>
</evidence>
<gene>
    <name evidence="18" type="ordered locus">Bathy12g00660</name>
</gene>
<evidence type="ECO:0000259" key="17">
    <source>
        <dbReference type="PROSITE" id="PS50255"/>
    </source>
</evidence>
<feature type="compositionally biased region" description="Low complexity" evidence="15">
    <location>
        <begin position="189"/>
        <end position="207"/>
    </location>
</feature>
<comment type="subcellular location">
    <subcellularLocation>
        <location evidence="2">Endoplasmic reticulum membrane</location>
        <topology evidence="2">Multi-pass membrane protein</topology>
    </subcellularLocation>
</comment>
<evidence type="ECO:0000256" key="2">
    <source>
        <dbReference type="ARBA" id="ARBA00004477"/>
    </source>
</evidence>
<dbReference type="PANTHER" id="PTHR12863:SF1">
    <property type="entry name" value="FATTY ACID 2-HYDROXYLASE"/>
    <property type="match status" value="1"/>
</dbReference>
<keyword evidence="7" id="KW-0256">Endoplasmic reticulum</keyword>
<dbReference type="Proteomes" id="UP000198341">
    <property type="component" value="Chromosome 12"/>
</dbReference>
<dbReference type="GO" id="GO:0006633">
    <property type="term" value="P:fatty acid biosynthetic process"/>
    <property type="evidence" value="ECO:0007669"/>
    <property type="project" value="UniProtKB-KW"/>
</dbReference>
<feature type="compositionally biased region" description="Polar residues" evidence="15">
    <location>
        <begin position="162"/>
        <end position="172"/>
    </location>
</feature>
<dbReference type="EMBL" id="FO082267">
    <property type="protein sequence ID" value="CCO18830.1"/>
    <property type="molecule type" value="Genomic_DNA"/>
</dbReference>
<dbReference type="GO" id="GO:0080132">
    <property type="term" value="F:fatty acid 2-hydroxylase activity"/>
    <property type="evidence" value="ECO:0007669"/>
    <property type="project" value="InterPro"/>
</dbReference>
<dbReference type="InterPro" id="IPR006694">
    <property type="entry name" value="Fatty_acid_hydroxylase"/>
</dbReference>
<feature type="region of interest" description="Disordered" evidence="15">
    <location>
        <begin position="131"/>
        <end position="172"/>
    </location>
</feature>